<evidence type="ECO:0000313" key="3">
    <source>
        <dbReference type="Proteomes" id="UP000549911"/>
    </source>
</evidence>
<evidence type="ECO:0000313" key="2">
    <source>
        <dbReference type="EMBL" id="NYE34973.1"/>
    </source>
</evidence>
<organism evidence="2 3">
    <name type="scientific">Nocardioides cavernae</name>
    <dbReference type="NCBI Taxonomy" id="1921566"/>
    <lineage>
        <taxon>Bacteria</taxon>
        <taxon>Bacillati</taxon>
        <taxon>Actinomycetota</taxon>
        <taxon>Actinomycetes</taxon>
        <taxon>Propionibacteriales</taxon>
        <taxon>Nocardioidaceae</taxon>
        <taxon>Nocardioides</taxon>
    </lineage>
</organism>
<dbReference type="Proteomes" id="UP000549911">
    <property type="component" value="Unassembled WGS sequence"/>
</dbReference>
<reference evidence="2 3" key="1">
    <citation type="submission" date="2020-07" db="EMBL/GenBank/DDBJ databases">
        <authorList>
            <person name="Partida-Martinez L."/>
            <person name="Huntemann M."/>
            <person name="Clum A."/>
            <person name="Wang J."/>
            <person name="Palaniappan K."/>
            <person name="Ritter S."/>
            <person name="Chen I.-M."/>
            <person name="Stamatis D."/>
            <person name="Reddy T."/>
            <person name="O'Malley R."/>
            <person name="Daum C."/>
            <person name="Shapiro N."/>
            <person name="Ivanova N."/>
            <person name="Kyrpides N."/>
            <person name="Woyke T."/>
        </authorList>
    </citation>
    <scope>NUCLEOTIDE SEQUENCE [LARGE SCALE GENOMIC DNA]</scope>
    <source>
        <strain evidence="2 3">AT2.17</strain>
    </source>
</reference>
<sequence>MTSSATETERERRAARRAALRAVHPDLGGDTEEFLAVMRAFESRPLGEGGSGTAPTRSTGLADGVGTATAAGPGTIARPVVTTTARSRAARRARRARRRLRAAAARGPLSWPRTRYAVLNGVATPSTSEERA</sequence>
<evidence type="ECO:0000256" key="1">
    <source>
        <dbReference type="SAM" id="MobiDB-lite"/>
    </source>
</evidence>
<reference evidence="2 3" key="2">
    <citation type="submission" date="2020-08" db="EMBL/GenBank/DDBJ databases">
        <title>The Agave Microbiome: Exploring the role of microbial communities in plant adaptations to desert environments.</title>
        <authorList>
            <person name="Partida-Martinez L.P."/>
        </authorList>
    </citation>
    <scope>NUCLEOTIDE SEQUENCE [LARGE SCALE GENOMIC DNA]</scope>
    <source>
        <strain evidence="2 3">AT2.17</strain>
    </source>
</reference>
<dbReference type="EMBL" id="JACCBW010000001">
    <property type="protein sequence ID" value="NYE34973.1"/>
    <property type="molecule type" value="Genomic_DNA"/>
</dbReference>
<gene>
    <name evidence="2" type="ORF">F4692_000077</name>
</gene>
<feature type="region of interest" description="Disordered" evidence="1">
    <location>
        <begin position="44"/>
        <end position="105"/>
    </location>
</feature>
<feature type="compositionally biased region" description="Basic residues" evidence="1">
    <location>
        <begin position="88"/>
        <end position="101"/>
    </location>
</feature>
<protein>
    <submittedName>
        <fullName evidence="2">Uncharacterized protein</fullName>
    </submittedName>
</protein>
<feature type="compositionally biased region" description="Low complexity" evidence="1">
    <location>
        <begin position="59"/>
        <end position="77"/>
    </location>
</feature>
<accession>A0A7Y9GZ51</accession>
<proteinExistence type="predicted"/>
<name>A0A7Y9GZ51_9ACTN</name>
<dbReference type="AlphaFoldDB" id="A0A7Y9GZ51"/>
<comment type="caution">
    <text evidence="2">The sequence shown here is derived from an EMBL/GenBank/DDBJ whole genome shotgun (WGS) entry which is preliminary data.</text>
</comment>
<keyword evidence="3" id="KW-1185">Reference proteome</keyword>